<dbReference type="OrthoDB" id="9795386at2"/>
<proteinExistence type="predicted"/>
<protein>
    <submittedName>
        <fullName evidence="1">Uncharacterized protein</fullName>
    </submittedName>
</protein>
<evidence type="ECO:0000313" key="2">
    <source>
        <dbReference type="Proteomes" id="UP000287756"/>
    </source>
</evidence>
<dbReference type="EMBL" id="CP026118">
    <property type="protein sequence ID" value="QAS52367.1"/>
    <property type="molecule type" value="Genomic_DNA"/>
</dbReference>
<name>A0A410MCD3_9BACI</name>
<gene>
    <name evidence="1" type="ORF">HLI_09045</name>
</gene>
<organism evidence="1 2">
    <name type="scientific">Halobacillus litoralis</name>
    <dbReference type="NCBI Taxonomy" id="45668"/>
    <lineage>
        <taxon>Bacteria</taxon>
        <taxon>Bacillati</taxon>
        <taxon>Bacillota</taxon>
        <taxon>Bacilli</taxon>
        <taxon>Bacillales</taxon>
        <taxon>Bacillaceae</taxon>
        <taxon>Halobacillus</taxon>
    </lineage>
</organism>
<dbReference type="AlphaFoldDB" id="A0A410MCD3"/>
<accession>A0A410MCD3</accession>
<dbReference type="CDD" id="cd19958">
    <property type="entry name" value="pyocin_knob"/>
    <property type="match status" value="4"/>
</dbReference>
<reference evidence="1 2" key="1">
    <citation type="submission" date="2018-01" db="EMBL/GenBank/DDBJ databases">
        <title>The whole genome sequencing and assembly of Halobacillus litoralis ERB031 strain.</title>
        <authorList>
            <person name="Lee S.-J."/>
            <person name="Park M.-K."/>
            <person name="Kim J.-Y."/>
            <person name="Lee Y.-J."/>
            <person name="Yi H."/>
            <person name="Bahn Y.-S."/>
            <person name="Kim J.F."/>
            <person name="Lee D.-W."/>
        </authorList>
    </citation>
    <scope>NUCLEOTIDE SEQUENCE [LARGE SCALE GENOMIC DNA]</scope>
    <source>
        <strain evidence="1 2">ERB 031</strain>
    </source>
</reference>
<dbReference type="Proteomes" id="UP000287756">
    <property type="component" value="Chromosome"/>
</dbReference>
<sequence length="779" mass="85351">MPNNTNNLDLYMVTSEDPKDEMYFNVTTMLNENWEKIDQTVETKDGAQTKANDAEQAAIDYAESFGLGTTANLYSGDFNNLYKSGFYYGQTAALNRPGDTNGFCIVTSIDTAYIIQVYFPSGGSTVGNMYKRICSNGVWSSWVQMETTEGAQTKATEVKDWAKSMGLGTPSRFTGNLDNVTTNGFFYIGTDATNQPTAAGYLIHQHHPGMDYASQIYIDLHNQDNYMRTKVNGTWNEWAKIAVDSEVVHKSGDKMTGDLETDARIWHGRIGVYGALGWMKYQGDGTTLDYGTYIAHNAKHDEDTGEWTFERSNVKATVIKTGHHSGSQVWESTNATMTAGDPITWDKKTIETTAGAQAKADAVQDWAKSFGLGSDTKQLAQQTDVDTLDNTGFYDGFDLVNAPTTDTYSIIHIKVSKTAASQVAIGVYPTSGMNRVYTRTKASDVWEPWKEQETTAGAQAKANAVQDWAESYGLGTQAKRIDYHVDNVPNGAGFYYLSNGNLNGSPSGSNGYLIQQVYTSAYKKQLFMDVTTNKIFHRFSDNNGWRPWAEIANQGADVSFASVTVDGVDLKQSVSNGKQQVRDAVIGKGGTVADADSDGIPTFQELTDGVNGITTSAIKSVQRGNNSGSGYSRIVTISPVDLSKSIVLPKGFHTSDASTATIQKTKVLAKFNTSSEIELSSANNYNTQRYFSWEVIEFQDGVNVQSGYIDTTLSALNVTISAVDMNKAAVFYSESLYSSGLDGADVEWALELTDATTLNVRRGDSGQRYFIQWFVVEFP</sequence>
<dbReference type="RefSeq" id="WP_128524654.1">
    <property type="nucleotide sequence ID" value="NZ_CP026118.1"/>
</dbReference>
<evidence type="ECO:0000313" key="1">
    <source>
        <dbReference type="EMBL" id="QAS52367.1"/>
    </source>
</evidence>
<dbReference type="KEGG" id="hli:HLI_09045"/>